<reference evidence="1 3" key="1">
    <citation type="journal article" date="2014" name="BMC Genomics">
        <title>Genome sequence of Anopheles sinensis provides insight into genetics basis of mosquito competence for malaria parasites.</title>
        <authorList>
            <person name="Zhou D."/>
            <person name="Zhang D."/>
            <person name="Ding G."/>
            <person name="Shi L."/>
            <person name="Hou Q."/>
            <person name="Ye Y."/>
            <person name="Xu Y."/>
            <person name="Zhou H."/>
            <person name="Xiong C."/>
            <person name="Li S."/>
            <person name="Yu J."/>
            <person name="Hong S."/>
            <person name="Yu X."/>
            <person name="Zou P."/>
            <person name="Chen C."/>
            <person name="Chang X."/>
            <person name="Wang W."/>
            <person name="Lv Y."/>
            <person name="Sun Y."/>
            <person name="Ma L."/>
            <person name="Shen B."/>
            <person name="Zhu C."/>
        </authorList>
    </citation>
    <scope>NUCLEOTIDE SEQUENCE [LARGE SCALE GENOMIC DNA]</scope>
</reference>
<reference evidence="2" key="2">
    <citation type="submission" date="2020-05" db="UniProtKB">
        <authorList>
            <consortium name="EnsemblMetazoa"/>
        </authorList>
    </citation>
    <scope>IDENTIFICATION</scope>
</reference>
<evidence type="ECO:0000313" key="1">
    <source>
        <dbReference type="EMBL" id="KFB39177.1"/>
    </source>
</evidence>
<accession>A0A084VMI3</accession>
<dbReference type="Proteomes" id="UP000030765">
    <property type="component" value="Unassembled WGS sequence"/>
</dbReference>
<proteinExistence type="predicted"/>
<dbReference type="VEuPathDB" id="VectorBase:ASIC006514"/>
<sequence length="101" mass="11411">MFHKSFKFKDGQRLSFRNPSCNHMVHGSGPSFGANFTSVTPARLLRYGTDKNFEALAGNEPNRVKSESFTMSVQATAIGQLCAERHHRRQQRDGVIDRGRE</sequence>
<evidence type="ECO:0000313" key="2">
    <source>
        <dbReference type="EnsemblMetazoa" id="ASIC006514-PA"/>
    </source>
</evidence>
<dbReference type="EMBL" id="KE524975">
    <property type="protein sequence ID" value="KFB39177.1"/>
    <property type="molecule type" value="Genomic_DNA"/>
</dbReference>
<gene>
    <name evidence="1" type="ORF">ZHAS_00006514</name>
</gene>
<name>A0A084VMI3_ANOSI</name>
<dbReference type="EnsemblMetazoa" id="ASIC006514-RA">
    <property type="protein sequence ID" value="ASIC006514-PA"/>
    <property type="gene ID" value="ASIC006514"/>
</dbReference>
<organism evidence="1">
    <name type="scientific">Anopheles sinensis</name>
    <name type="common">Mosquito</name>
    <dbReference type="NCBI Taxonomy" id="74873"/>
    <lineage>
        <taxon>Eukaryota</taxon>
        <taxon>Metazoa</taxon>
        <taxon>Ecdysozoa</taxon>
        <taxon>Arthropoda</taxon>
        <taxon>Hexapoda</taxon>
        <taxon>Insecta</taxon>
        <taxon>Pterygota</taxon>
        <taxon>Neoptera</taxon>
        <taxon>Endopterygota</taxon>
        <taxon>Diptera</taxon>
        <taxon>Nematocera</taxon>
        <taxon>Culicoidea</taxon>
        <taxon>Culicidae</taxon>
        <taxon>Anophelinae</taxon>
        <taxon>Anopheles</taxon>
    </lineage>
</organism>
<dbReference type="EMBL" id="ATLV01014596">
    <property type="status" value="NOT_ANNOTATED_CDS"/>
    <property type="molecule type" value="Genomic_DNA"/>
</dbReference>
<protein>
    <submittedName>
        <fullName evidence="1 2">Uncharacterized protein</fullName>
    </submittedName>
</protein>
<evidence type="ECO:0000313" key="3">
    <source>
        <dbReference type="Proteomes" id="UP000030765"/>
    </source>
</evidence>
<keyword evidence="3" id="KW-1185">Reference proteome</keyword>
<dbReference type="AlphaFoldDB" id="A0A084VMI3"/>